<feature type="transmembrane region" description="Helical" evidence="12">
    <location>
        <begin position="47"/>
        <end position="67"/>
    </location>
</feature>
<organism evidence="14 15">
    <name type="scientific">Tetrahymena thermophila (strain SB210)</name>
    <dbReference type="NCBI Taxonomy" id="312017"/>
    <lineage>
        <taxon>Eukaryota</taxon>
        <taxon>Sar</taxon>
        <taxon>Alveolata</taxon>
        <taxon>Ciliophora</taxon>
        <taxon>Intramacronucleata</taxon>
        <taxon>Oligohymenophorea</taxon>
        <taxon>Hymenostomatida</taxon>
        <taxon>Tetrahymenina</taxon>
        <taxon>Tetrahymenidae</taxon>
        <taxon>Tetrahymena</taxon>
    </lineage>
</organism>
<gene>
    <name evidence="14" type="ORF">TTHERM_00312750</name>
</gene>
<evidence type="ECO:0000256" key="2">
    <source>
        <dbReference type="ARBA" id="ARBA00008574"/>
    </source>
</evidence>
<dbReference type="KEGG" id="tet:TTHERM_00312750"/>
<keyword evidence="9" id="KW-0449">Lipoprotein</keyword>
<protein>
    <recommendedName>
        <fullName evidence="3">protein S-acyltransferase</fullName>
        <ecNumber evidence="3">2.3.1.225</ecNumber>
    </recommendedName>
</protein>
<dbReference type="GO" id="GO:0019706">
    <property type="term" value="F:protein-cysteine S-palmitoyltransferase activity"/>
    <property type="evidence" value="ECO:0007669"/>
    <property type="project" value="UniProtKB-EC"/>
</dbReference>
<dbReference type="InterPro" id="IPR039859">
    <property type="entry name" value="PFA4/ZDH16/20/ERF2-like"/>
</dbReference>
<comment type="similarity">
    <text evidence="2">Belongs to the DHHC palmitoyltransferase family.</text>
</comment>
<proteinExistence type="inferred from homology"/>
<dbReference type="Pfam" id="PF01529">
    <property type="entry name" value="DHHC"/>
    <property type="match status" value="1"/>
</dbReference>
<feature type="compositionally biased region" description="Basic and acidic residues" evidence="11">
    <location>
        <begin position="514"/>
        <end position="523"/>
    </location>
</feature>
<evidence type="ECO:0000256" key="3">
    <source>
        <dbReference type="ARBA" id="ARBA00012210"/>
    </source>
</evidence>
<dbReference type="GO" id="GO:0005794">
    <property type="term" value="C:Golgi apparatus"/>
    <property type="evidence" value="ECO:0007669"/>
    <property type="project" value="TreeGrafter"/>
</dbReference>
<dbReference type="STRING" id="312017.Q22KK6"/>
<dbReference type="Proteomes" id="UP000009168">
    <property type="component" value="Unassembled WGS sequence"/>
</dbReference>
<evidence type="ECO:0000256" key="5">
    <source>
        <dbReference type="ARBA" id="ARBA00022692"/>
    </source>
</evidence>
<dbReference type="PROSITE" id="PS50216">
    <property type="entry name" value="DHHC"/>
    <property type="match status" value="1"/>
</dbReference>
<feature type="transmembrane region" description="Helical" evidence="12">
    <location>
        <begin position="18"/>
        <end position="35"/>
    </location>
</feature>
<evidence type="ECO:0000313" key="14">
    <source>
        <dbReference type="EMBL" id="EAR85793.2"/>
    </source>
</evidence>
<feature type="domain" description="Palmitoyltransferase DHHC" evidence="13">
    <location>
        <begin position="1689"/>
        <end position="1814"/>
    </location>
</feature>
<dbReference type="HOGENOM" id="CLU_239408_0_0_1"/>
<feature type="compositionally biased region" description="Low complexity" evidence="11">
    <location>
        <begin position="1567"/>
        <end position="1585"/>
    </location>
</feature>
<dbReference type="PANTHER" id="PTHR22883">
    <property type="entry name" value="ZINC FINGER DHHC DOMAIN CONTAINING PROTEIN"/>
    <property type="match status" value="1"/>
</dbReference>
<name>Q22KK6_TETTS</name>
<keyword evidence="4" id="KW-0808">Transferase</keyword>
<evidence type="ECO:0000256" key="12">
    <source>
        <dbReference type="SAM" id="Phobius"/>
    </source>
</evidence>
<dbReference type="EMBL" id="GG662498">
    <property type="protein sequence ID" value="EAR85793.2"/>
    <property type="molecule type" value="Genomic_DNA"/>
</dbReference>
<accession>Q22KK6</accession>
<reference evidence="15" key="1">
    <citation type="journal article" date="2006" name="PLoS Biol.">
        <title>Macronuclear genome sequence of the ciliate Tetrahymena thermophila, a model eukaryote.</title>
        <authorList>
            <person name="Eisen J.A."/>
            <person name="Coyne R.S."/>
            <person name="Wu M."/>
            <person name="Wu D."/>
            <person name="Thiagarajan M."/>
            <person name="Wortman J.R."/>
            <person name="Badger J.H."/>
            <person name="Ren Q."/>
            <person name="Amedeo P."/>
            <person name="Jones K.M."/>
            <person name="Tallon L.J."/>
            <person name="Delcher A.L."/>
            <person name="Salzberg S.L."/>
            <person name="Silva J.C."/>
            <person name="Haas B.J."/>
            <person name="Majoros W.H."/>
            <person name="Farzad M."/>
            <person name="Carlton J.M."/>
            <person name="Smith R.K. Jr."/>
            <person name="Garg J."/>
            <person name="Pearlman R.E."/>
            <person name="Karrer K.M."/>
            <person name="Sun L."/>
            <person name="Manning G."/>
            <person name="Elde N.C."/>
            <person name="Turkewitz A.P."/>
            <person name="Asai D.J."/>
            <person name="Wilkes D.E."/>
            <person name="Wang Y."/>
            <person name="Cai H."/>
            <person name="Collins K."/>
            <person name="Stewart B.A."/>
            <person name="Lee S.R."/>
            <person name="Wilamowska K."/>
            <person name="Weinberg Z."/>
            <person name="Ruzzo W.L."/>
            <person name="Wloga D."/>
            <person name="Gaertig J."/>
            <person name="Frankel J."/>
            <person name="Tsao C.-C."/>
            <person name="Gorovsky M.A."/>
            <person name="Keeling P.J."/>
            <person name="Waller R.F."/>
            <person name="Patron N.J."/>
            <person name="Cherry J.M."/>
            <person name="Stover N.A."/>
            <person name="Krieger C.J."/>
            <person name="del Toro C."/>
            <person name="Ryder H.F."/>
            <person name="Williamson S.C."/>
            <person name="Barbeau R.A."/>
            <person name="Hamilton E.P."/>
            <person name="Orias E."/>
        </authorList>
    </citation>
    <scope>NUCLEOTIDE SEQUENCE [LARGE SCALE GENOMIC DNA]</scope>
    <source>
        <strain evidence="15">SB210</strain>
    </source>
</reference>
<dbReference type="eggNOG" id="KOG0509">
    <property type="taxonomic scope" value="Eukaryota"/>
</dbReference>
<evidence type="ECO:0000256" key="9">
    <source>
        <dbReference type="ARBA" id="ARBA00023288"/>
    </source>
</evidence>
<feature type="compositionally biased region" description="Polar residues" evidence="11">
    <location>
        <begin position="1553"/>
        <end position="1566"/>
    </location>
</feature>
<dbReference type="GeneID" id="7843012"/>
<feature type="transmembrane region" description="Helical" evidence="12">
    <location>
        <begin position="1735"/>
        <end position="1759"/>
    </location>
</feature>
<evidence type="ECO:0000256" key="10">
    <source>
        <dbReference type="ARBA" id="ARBA00023315"/>
    </source>
</evidence>
<dbReference type="RefSeq" id="XP_001033456.2">
    <property type="nucleotide sequence ID" value="XM_001033456.2"/>
</dbReference>
<evidence type="ECO:0000256" key="6">
    <source>
        <dbReference type="ARBA" id="ARBA00022989"/>
    </source>
</evidence>
<keyword evidence="10" id="KW-0012">Acyltransferase</keyword>
<evidence type="ECO:0000256" key="1">
    <source>
        <dbReference type="ARBA" id="ARBA00004127"/>
    </source>
</evidence>
<feature type="region of interest" description="Disordered" evidence="11">
    <location>
        <begin position="672"/>
        <end position="692"/>
    </location>
</feature>
<dbReference type="GO" id="GO:0006612">
    <property type="term" value="P:protein targeting to membrane"/>
    <property type="evidence" value="ECO:0007669"/>
    <property type="project" value="TreeGrafter"/>
</dbReference>
<dbReference type="PANTHER" id="PTHR22883:SF301">
    <property type="entry name" value="PALMITOYLTRANSFERASE ZDHHC12"/>
    <property type="match status" value="1"/>
</dbReference>
<dbReference type="InParanoid" id="Q22KK6"/>
<evidence type="ECO:0000256" key="8">
    <source>
        <dbReference type="ARBA" id="ARBA00023139"/>
    </source>
</evidence>
<feature type="transmembrane region" description="Helical" evidence="12">
    <location>
        <begin position="1771"/>
        <end position="1796"/>
    </location>
</feature>
<evidence type="ECO:0000313" key="15">
    <source>
        <dbReference type="Proteomes" id="UP000009168"/>
    </source>
</evidence>
<keyword evidence="7 12" id="KW-0472">Membrane</keyword>
<evidence type="ECO:0000256" key="7">
    <source>
        <dbReference type="ARBA" id="ARBA00023136"/>
    </source>
</evidence>
<sequence length="1872" mass="214745">MRIPSNLFKCKWLEGRRWLAPIIYIILQAVFMVLLNYTSKFFSREDGIVLVLFWIFWPFSVILYYIIVFRNPGYVRYVDKCSPHPFKQTSYQLDGSILNSKDIQGNQAPQINLQQTLSGVGNLKLNKKELVSIIKSQSIKQNQANIQQLQLQQQHQLSQQLSTMNQNVNQANFSKSQLHDEFQSEMISQPHLNANAATQEQANNTNPNVKEVNHNINSTSFQYNPLQHTYQNNAQGLPPSLYQIASQLHNQGINISIKNSQGQNIKNSQFNNYNSAISQIDGNQFSIQGFKQNVNLEEEQQINSSVFRPCQQQNEMANQNQDKSCNAYDINQKEILQNIALNNQISTSQQPQTSHFYIGPNINQYYQTSHTDLTSMNGNTQKNIFKYQVSDENEGGSSNFLPTNGLQQLASKMHNNQAKMSEIPKEDSYRYIQNSIKATLSEFGKPTKQSQKITQTENNGETEVCPDTNVFIGGESEGGITVMQAMQMYQMGLDPNQYFNYELGQELDMDEESDRVQSFRENSESVQSQQICLDDLKDEEEEEEEKQDESCQNKKQLNDEDAYNGDSQDIDEHAKNNLNEYQSSNAINKEQLKALKKKIVSTALSIVEKQEQKYQDQMQQQKQVQFDSGNDQSNGEHLEEFASPKKIKQKISFSPNIEQNLFVDGSAQINSEQHECEQKATGLSPSKSTPTLNQKQQKGIMKQHQLYKVNENQDNMHKMLQLSLHNSLGSQNNYFQYDINNFSHLNDAVITKYNISFGRNFKEELQNHENDDNLNKRDVDGQIQGIKVNSLQSCNIISSGRDHNSSYLASIQSESHQSPTQQSSNKNKQLNIQYVLEFQHQGGVYFKERERVSPQRISQSPNYHEGIAFFQQNYSNEGIKEQDLLSPIQFIDQQQQQKQQQYNFQSLIQKKLSFNTPDPHNLAQQQDDYLDDEASYRDQKLRYQQDLQGKALFKNENPNSINNSNYDPNFEHEFIYSALSSNKLLNSYNHSRKNSNYFNSQQKGKGTLNNSQRDPSFSEFVGNLGIVKKGIIQNTSNITFKNNQNNETTMDEDKNITQLLNSPVLKKKSKSYQNQESNLVQNRQQHASGVSTSKNSYFIENTFEPQHRSSSTASYKKGKAIQYFQSNQKLKQNNLILNNCFGVEQNQNQNFENQFEQQQPIEECNQQHQADTQDKEIQEENDQIIEQQENLVNVNKCKDSLNNLNYHSNELGQEQNDERHKIPDSLSFTNQLLQPLSTNTNVNLTLTDNKIANNLQNTNTTKSCFTESSPNQISPQQRASLIGFQNKDLQFLTKKCSNTVAKYSQSSINSNQNNYIASNPQKQSPSQINYSFKDRSGSVKLANNTNQSAQQCNNFNDDASQENVKFNSSPYKQKSFIDQGSHHGIFSREELQIFSNEQIEGSVQTKLQLKTQTQSNIIDKQNNLETEAGSASNIYHLQKKESRNNPTYQQPILKQNHSNLISKSVAFAPQGSNSQIQNFQAAQLQSGQFISHIIGSTKEGSSLQQQKLTQYSSQLSNQNYVNAQIALYSPSAKSNLTIQNAAGMSFFKNNQTNLSNESFNQTNTQCPNPLTPSSNSNNNPNNLNTQKDLQNINAQIINHESFTPNHISTIKRNSSNANYFHKLSTGMRNTMNTVPNIVYTTQGNTSQTQNNPNLKNTISINNNNNNNTNNNNNNNENITITNYTAPYFFEKRYCKYCYINQPTRSKHCLICNRCISTYDHHCPWIGVCIAQRNHLFFFFFIICQNVVSTLTIIEFIHFLAEKVNWKIQSDVILAVFSIISTFFLVYIFGMTILLVAQHTYYILFNLTTWEFYSWEKITYLKDLPRKFGSPFSLGILKNIKHRIISTFSSDTYEWQINKLRLPPQNNIITNQP</sequence>
<comment type="subcellular location">
    <subcellularLocation>
        <location evidence="1">Endomembrane system</location>
        <topology evidence="1">Multi-pass membrane protein</topology>
    </subcellularLocation>
</comment>
<feature type="compositionally biased region" description="Acidic residues" evidence="11">
    <location>
        <begin position="536"/>
        <end position="547"/>
    </location>
</feature>
<keyword evidence="8" id="KW-0564">Palmitate</keyword>
<feature type="region of interest" description="Disordered" evidence="11">
    <location>
        <begin position="995"/>
        <end position="1015"/>
    </location>
</feature>
<keyword evidence="15" id="KW-1185">Reference proteome</keyword>
<dbReference type="EC" id="2.3.1.225" evidence="3"/>
<dbReference type="InterPro" id="IPR001594">
    <property type="entry name" value="Palmitoyltrfase_DHHC"/>
</dbReference>
<keyword evidence="5 12" id="KW-0812">Transmembrane</keyword>
<feature type="compositionally biased region" description="Basic and acidic residues" evidence="11">
    <location>
        <begin position="548"/>
        <end position="558"/>
    </location>
</feature>
<evidence type="ECO:0000256" key="11">
    <source>
        <dbReference type="SAM" id="MobiDB-lite"/>
    </source>
</evidence>
<evidence type="ECO:0000256" key="4">
    <source>
        <dbReference type="ARBA" id="ARBA00022679"/>
    </source>
</evidence>
<feature type="compositionally biased region" description="Polar residues" evidence="11">
    <location>
        <begin position="681"/>
        <end position="692"/>
    </location>
</feature>
<evidence type="ECO:0000259" key="13">
    <source>
        <dbReference type="Pfam" id="PF01529"/>
    </source>
</evidence>
<feature type="region of interest" description="Disordered" evidence="11">
    <location>
        <begin position="1553"/>
        <end position="1586"/>
    </location>
</feature>
<dbReference type="GO" id="GO:0005783">
    <property type="term" value="C:endoplasmic reticulum"/>
    <property type="evidence" value="ECO:0007669"/>
    <property type="project" value="TreeGrafter"/>
</dbReference>
<feature type="region of interest" description="Disordered" evidence="11">
    <location>
        <begin position="509"/>
        <end position="571"/>
    </location>
</feature>
<dbReference type="OrthoDB" id="163438at2759"/>
<keyword evidence="6 12" id="KW-1133">Transmembrane helix</keyword>